<evidence type="ECO:0000256" key="5">
    <source>
        <dbReference type="PIRSR" id="PIRSR602401-1"/>
    </source>
</evidence>
<gene>
    <name evidence="7" type="ORF">T069G_06163</name>
</gene>
<dbReference type="InterPro" id="IPR036396">
    <property type="entry name" value="Cyt_P450_sf"/>
</dbReference>
<evidence type="ECO:0000256" key="1">
    <source>
        <dbReference type="ARBA" id="ARBA00001971"/>
    </source>
</evidence>
<dbReference type="InterPro" id="IPR002401">
    <property type="entry name" value="Cyt_P450_E_grp-I"/>
</dbReference>
<keyword evidence="6" id="KW-0560">Oxidoreductase</keyword>
<keyword evidence="4 5" id="KW-0408">Iron</keyword>
<dbReference type="InterPro" id="IPR050121">
    <property type="entry name" value="Cytochrome_P450_monoxygenase"/>
</dbReference>
<dbReference type="AlphaFoldDB" id="A0A9W9BDJ0"/>
<proteinExistence type="inferred from homology"/>
<dbReference type="PANTHER" id="PTHR24305">
    <property type="entry name" value="CYTOCHROME P450"/>
    <property type="match status" value="1"/>
</dbReference>
<dbReference type="EMBL" id="JAOPEN010000003">
    <property type="protein sequence ID" value="KAJ4861175.1"/>
    <property type="molecule type" value="Genomic_DNA"/>
</dbReference>
<dbReference type="RefSeq" id="XP_056030231.1">
    <property type="nucleotide sequence ID" value="XM_056173373.1"/>
</dbReference>
<comment type="similarity">
    <text evidence="6">Belongs to the cytochrome P450 family.</text>
</comment>
<dbReference type="InterPro" id="IPR017972">
    <property type="entry name" value="Cyt_P450_CS"/>
</dbReference>
<keyword evidence="6" id="KW-0503">Monooxygenase</keyword>
<dbReference type="PRINTS" id="PR00385">
    <property type="entry name" value="P450"/>
</dbReference>
<comment type="cofactor">
    <cofactor evidence="1 5">
        <name>heme</name>
        <dbReference type="ChEBI" id="CHEBI:30413"/>
    </cofactor>
</comment>
<keyword evidence="3 5" id="KW-0479">Metal-binding</keyword>
<comment type="caution">
    <text evidence="7">The sequence shown here is derived from an EMBL/GenBank/DDBJ whole genome shotgun (WGS) entry which is preliminary data.</text>
</comment>
<organism evidence="7 8">
    <name type="scientific">Trichoderma breve</name>
    <dbReference type="NCBI Taxonomy" id="2034170"/>
    <lineage>
        <taxon>Eukaryota</taxon>
        <taxon>Fungi</taxon>
        <taxon>Dikarya</taxon>
        <taxon>Ascomycota</taxon>
        <taxon>Pezizomycotina</taxon>
        <taxon>Sordariomycetes</taxon>
        <taxon>Hypocreomycetidae</taxon>
        <taxon>Hypocreales</taxon>
        <taxon>Hypocreaceae</taxon>
        <taxon>Trichoderma</taxon>
    </lineage>
</organism>
<name>A0A9W9BDJ0_9HYPO</name>
<keyword evidence="2 5" id="KW-0349">Heme</keyword>
<keyword evidence="8" id="KW-1185">Reference proteome</keyword>
<dbReference type="GO" id="GO:0004497">
    <property type="term" value="F:monooxygenase activity"/>
    <property type="evidence" value="ECO:0007669"/>
    <property type="project" value="UniProtKB-KW"/>
</dbReference>
<sequence length="531" mass="60216">MYLLLEIIDRLTILQGAVLAFGLWAVYKLLQAIYNITLHPLAGFPGPVLAGTSYWYEGYFDLILWGRYTSEIARMHEKYGPIVRINPDELHCSDPHFIDEIFAIGTRKRNKPAHQLSPSSIAEIHSSATFSGFGTADHNLHKLRRAPLTKFFSKLQITKLEPEIHKAVHLLGDKLLRFANKKEPFDLTSAYSCFTSDIIAEYCFGENLGFLQQDGIKPNFRRAIFTVLNATYVLRFIPWLKPLALTVPYIAKYLSEDVGMLAETLNVTIPKWIKETKVEMDAGIVRERETIFASLFRSNLPDEEKTVARFAGETAALFGAGTETTSWTLAVITYYLLTRPEILKKLTEELRTVVDDPKSLPPWSTLEQLPYLNAVMTEGLRLSYGVSGRTARVATEEDLVYHGTWTPKGSNASITLDYVVPRGMAIGMTCVIMHHDEDIFPDSHNFIPERWLVKGKQRRDMERSFFTFGKGSRQCLGMNLAHCELYLALTALIFRVYPRMQLYETTVEDVTYDHDLLVPVAKGNGVKVVIT</sequence>
<protein>
    <submittedName>
        <fullName evidence="7">Cytochrome p450 domain-containing protein</fullName>
    </submittedName>
</protein>
<dbReference type="PRINTS" id="PR00463">
    <property type="entry name" value="EP450I"/>
</dbReference>
<dbReference type="SUPFAM" id="SSF48264">
    <property type="entry name" value="Cytochrome P450"/>
    <property type="match status" value="1"/>
</dbReference>
<evidence type="ECO:0000313" key="7">
    <source>
        <dbReference type="EMBL" id="KAJ4861175.1"/>
    </source>
</evidence>
<dbReference type="Gene3D" id="1.10.630.10">
    <property type="entry name" value="Cytochrome P450"/>
    <property type="match status" value="1"/>
</dbReference>
<evidence type="ECO:0000256" key="4">
    <source>
        <dbReference type="ARBA" id="ARBA00023004"/>
    </source>
</evidence>
<feature type="binding site" description="axial binding residue" evidence="5">
    <location>
        <position position="475"/>
    </location>
    <ligand>
        <name>heme</name>
        <dbReference type="ChEBI" id="CHEBI:30413"/>
    </ligand>
    <ligandPart>
        <name>Fe</name>
        <dbReference type="ChEBI" id="CHEBI:18248"/>
    </ligandPart>
</feature>
<dbReference type="InterPro" id="IPR001128">
    <property type="entry name" value="Cyt_P450"/>
</dbReference>
<evidence type="ECO:0000256" key="6">
    <source>
        <dbReference type="RuleBase" id="RU000461"/>
    </source>
</evidence>
<dbReference type="Pfam" id="PF00067">
    <property type="entry name" value="p450"/>
    <property type="match status" value="1"/>
</dbReference>
<dbReference type="PANTHER" id="PTHR24305:SF147">
    <property type="entry name" value="P450, PUTATIVE (EUROFUNG)-RELATED"/>
    <property type="match status" value="1"/>
</dbReference>
<accession>A0A9W9BDJ0</accession>
<evidence type="ECO:0000256" key="2">
    <source>
        <dbReference type="ARBA" id="ARBA00022617"/>
    </source>
</evidence>
<dbReference type="CDD" id="cd11062">
    <property type="entry name" value="CYP58-like"/>
    <property type="match status" value="1"/>
</dbReference>
<dbReference type="Proteomes" id="UP001140511">
    <property type="component" value="Unassembled WGS sequence"/>
</dbReference>
<evidence type="ECO:0000256" key="3">
    <source>
        <dbReference type="ARBA" id="ARBA00022723"/>
    </source>
</evidence>
<dbReference type="GO" id="GO:0020037">
    <property type="term" value="F:heme binding"/>
    <property type="evidence" value="ECO:0007669"/>
    <property type="project" value="InterPro"/>
</dbReference>
<evidence type="ECO:0000313" key="8">
    <source>
        <dbReference type="Proteomes" id="UP001140511"/>
    </source>
</evidence>
<dbReference type="PROSITE" id="PS00086">
    <property type="entry name" value="CYTOCHROME_P450"/>
    <property type="match status" value="1"/>
</dbReference>
<dbReference type="GO" id="GO:0016705">
    <property type="term" value="F:oxidoreductase activity, acting on paired donors, with incorporation or reduction of molecular oxygen"/>
    <property type="evidence" value="ECO:0007669"/>
    <property type="project" value="InterPro"/>
</dbReference>
<dbReference type="GeneID" id="80868061"/>
<reference evidence="7" key="1">
    <citation type="submission" date="2022-09" db="EMBL/GenBank/DDBJ databases">
        <title>Chromosome-level assembly of Trichoderma breve T069, a fungus used in development of biopesticide product.</title>
        <authorList>
            <person name="Lin R."/>
            <person name="Liu T."/>
        </authorList>
    </citation>
    <scope>NUCLEOTIDE SEQUENCE</scope>
    <source>
        <strain evidence="7">T069</strain>
    </source>
</reference>
<dbReference type="GO" id="GO:0005506">
    <property type="term" value="F:iron ion binding"/>
    <property type="evidence" value="ECO:0007669"/>
    <property type="project" value="InterPro"/>
</dbReference>